<dbReference type="InterPro" id="IPR003439">
    <property type="entry name" value="ABC_transporter-like_ATP-bd"/>
</dbReference>
<dbReference type="PANTHER" id="PTHR43553:SF27">
    <property type="entry name" value="ENERGY-COUPLING FACTOR TRANSPORTER ATP-BINDING PROTEIN ECFA2"/>
    <property type="match status" value="1"/>
</dbReference>
<keyword evidence="4" id="KW-1003">Cell membrane</keyword>
<dbReference type="GO" id="GO:0005524">
    <property type="term" value="F:ATP binding"/>
    <property type="evidence" value="ECO:0007669"/>
    <property type="project" value="UniProtKB-KW"/>
</dbReference>
<dbReference type="PROSITE" id="PS50893">
    <property type="entry name" value="ABC_TRANSPORTER_2"/>
    <property type="match status" value="2"/>
</dbReference>
<evidence type="ECO:0000256" key="2">
    <source>
        <dbReference type="ARBA" id="ARBA00005417"/>
    </source>
</evidence>
<evidence type="ECO:0000256" key="3">
    <source>
        <dbReference type="ARBA" id="ARBA00022448"/>
    </source>
</evidence>
<gene>
    <name evidence="10" type="ORF">WAK64_07190</name>
</gene>
<keyword evidence="3" id="KW-0813">Transport</keyword>
<comment type="similarity">
    <text evidence="2">Belongs to the ABC transporter superfamily.</text>
</comment>
<dbReference type="RefSeq" id="WP_336586269.1">
    <property type="nucleotide sequence ID" value="NZ_JBBAXC010000004.1"/>
</dbReference>
<dbReference type="PANTHER" id="PTHR43553">
    <property type="entry name" value="HEAVY METAL TRANSPORTER"/>
    <property type="match status" value="1"/>
</dbReference>
<keyword evidence="6 10" id="KW-0067">ATP-binding</keyword>
<evidence type="ECO:0000313" key="11">
    <source>
        <dbReference type="Proteomes" id="UP001312865"/>
    </source>
</evidence>
<dbReference type="InterPro" id="IPR015856">
    <property type="entry name" value="ABC_transpr_CbiO/EcfA_su"/>
</dbReference>
<evidence type="ECO:0000259" key="9">
    <source>
        <dbReference type="PROSITE" id="PS50893"/>
    </source>
</evidence>
<dbReference type="Proteomes" id="UP001312865">
    <property type="component" value="Unassembled WGS sequence"/>
</dbReference>
<name>A0ABU8HBY2_9BACI</name>
<protein>
    <submittedName>
        <fullName evidence="10">ATP-binding cassette domain-containing protein</fullName>
    </submittedName>
</protein>
<feature type="domain" description="ABC transporter" evidence="9">
    <location>
        <begin position="9"/>
        <end position="236"/>
    </location>
</feature>
<comment type="caution">
    <text evidence="10">The sequence shown here is derived from an EMBL/GenBank/DDBJ whole genome shotgun (WGS) entry which is preliminary data.</text>
</comment>
<evidence type="ECO:0000313" key="10">
    <source>
        <dbReference type="EMBL" id="MEI5906843.1"/>
    </source>
</evidence>
<evidence type="ECO:0000256" key="8">
    <source>
        <dbReference type="ARBA" id="ARBA00023136"/>
    </source>
</evidence>
<evidence type="ECO:0000256" key="7">
    <source>
        <dbReference type="ARBA" id="ARBA00022967"/>
    </source>
</evidence>
<dbReference type="CDD" id="cd03225">
    <property type="entry name" value="ABC_cobalt_CbiO_domain1"/>
    <property type="match status" value="2"/>
</dbReference>
<dbReference type="Gene3D" id="3.40.50.300">
    <property type="entry name" value="P-loop containing nucleotide triphosphate hydrolases"/>
    <property type="match status" value="2"/>
</dbReference>
<sequence>MSHSNHKIIELNNLRLKYPGSADLQFEGLDLSIERGEKVLLLGPSGCGKSTLLQLMSGIIPKSYEVPFKAENIVIPEKNGVVFQDPDTQFCMPFMDEELAFGLENYQCPPEEMSERIQELLKSVGLDHLPSHTLISSLSGGMKQRLSTAAVLSTNPEVIFLDEPTAMIDEEGTIELWQLMKQVTSKKTVVIVEHKIEHILDFVDRIILMNEDGEIVESEIRPHELHLYQAQLQKYGIWHSTVWEDYIKTKQPSKLCSSTPIISLKDFRGFRKKVEKIHVTEEQVNKSEWIAVTGKNGAGKSTFFHSLLKLIPTKGYYELAGTTHHKKKDLPQLISFVFQNPEYQFITHTVWDEMAFRFKQPLATKEKEAIQSLLRQFGLEGMEKQHPYQLSMGQKKRLSIASSLVHKPSILLLDEPTFGQDANNTFMILETLEELRHHGTTILMITHDRHIVKHFADREWKIDEGKLIGGETHGLDT</sequence>
<organism evidence="10 11">
    <name type="scientific">Bacillus spongiae</name>
    <dbReference type="NCBI Taxonomy" id="2683610"/>
    <lineage>
        <taxon>Bacteria</taxon>
        <taxon>Bacillati</taxon>
        <taxon>Bacillota</taxon>
        <taxon>Bacilli</taxon>
        <taxon>Bacillales</taxon>
        <taxon>Bacillaceae</taxon>
        <taxon>Bacillus</taxon>
    </lineage>
</organism>
<evidence type="ECO:0000256" key="4">
    <source>
        <dbReference type="ARBA" id="ARBA00022475"/>
    </source>
</evidence>
<keyword evidence="7" id="KW-1278">Translocase</keyword>
<dbReference type="InterPro" id="IPR050095">
    <property type="entry name" value="ECF_ABC_transporter_ATP-bd"/>
</dbReference>
<evidence type="ECO:0000256" key="6">
    <source>
        <dbReference type="ARBA" id="ARBA00022840"/>
    </source>
</evidence>
<dbReference type="InterPro" id="IPR027417">
    <property type="entry name" value="P-loop_NTPase"/>
</dbReference>
<dbReference type="InterPro" id="IPR003593">
    <property type="entry name" value="AAA+_ATPase"/>
</dbReference>
<evidence type="ECO:0000256" key="5">
    <source>
        <dbReference type="ARBA" id="ARBA00022741"/>
    </source>
</evidence>
<proteinExistence type="inferred from homology"/>
<dbReference type="SUPFAM" id="SSF52540">
    <property type="entry name" value="P-loop containing nucleoside triphosphate hydrolases"/>
    <property type="match status" value="2"/>
</dbReference>
<dbReference type="EMBL" id="JBBAXC010000004">
    <property type="protein sequence ID" value="MEI5906843.1"/>
    <property type="molecule type" value="Genomic_DNA"/>
</dbReference>
<keyword evidence="5" id="KW-0547">Nucleotide-binding</keyword>
<evidence type="ECO:0000256" key="1">
    <source>
        <dbReference type="ARBA" id="ARBA00004202"/>
    </source>
</evidence>
<reference evidence="10 11" key="1">
    <citation type="journal article" date="2018" name="J. Microbiol.">
        <title>Bacillus spongiae sp. nov., isolated from sponge of Jeju Island.</title>
        <authorList>
            <person name="Lee G.E."/>
            <person name="Im W.T."/>
            <person name="Park J.S."/>
        </authorList>
    </citation>
    <scope>NUCLEOTIDE SEQUENCE [LARGE SCALE GENOMIC DNA]</scope>
    <source>
        <strain evidence="10 11">135PIL107-10</strain>
    </source>
</reference>
<feature type="domain" description="ABC transporter" evidence="9">
    <location>
        <begin position="262"/>
        <end position="475"/>
    </location>
</feature>
<keyword evidence="8" id="KW-0472">Membrane</keyword>
<accession>A0ABU8HBY2</accession>
<comment type="subcellular location">
    <subcellularLocation>
        <location evidence="1">Cell membrane</location>
        <topology evidence="1">Peripheral membrane protein</topology>
    </subcellularLocation>
</comment>
<dbReference type="Pfam" id="PF00005">
    <property type="entry name" value="ABC_tran"/>
    <property type="match status" value="2"/>
</dbReference>
<dbReference type="SMART" id="SM00382">
    <property type="entry name" value="AAA"/>
    <property type="match status" value="2"/>
</dbReference>
<keyword evidence="11" id="KW-1185">Reference proteome</keyword>